<dbReference type="InterPro" id="IPR010982">
    <property type="entry name" value="Lambda_DNA-bd_dom_sf"/>
</dbReference>
<organism evidence="4 5">
    <name type="scientific">Isachenkonia alkalipeptolytica</name>
    <dbReference type="NCBI Taxonomy" id="2565777"/>
    <lineage>
        <taxon>Bacteria</taxon>
        <taxon>Bacillati</taxon>
        <taxon>Bacillota</taxon>
        <taxon>Clostridia</taxon>
        <taxon>Eubacteriales</taxon>
        <taxon>Clostridiaceae</taxon>
        <taxon>Isachenkonia</taxon>
    </lineage>
</organism>
<dbReference type="GO" id="GO:0003677">
    <property type="term" value="F:DNA binding"/>
    <property type="evidence" value="ECO:0007669"/>
    <property type="project" value="UniProtKB-KW"/>
</dbReference>
<feature type="domain" description="HTH cro/C1-type" evidence="3">
    <location>
        <begin position="7"/>
        <end position="61"/>
    </location>
</feature>
<dbReference type="Proteomes" id="UP000449710">
    <property type="component" value="Unassembled WGS sequence"/>
</dbReference>
<keyword evidence="1" id="KW-0238">DNA-binding</keyword>
<sequence length="277" mass="32272">MEIGEKIRSLRKEKNLSQEGLAEKLKVSRQSVSKWEAGQSIPEVQKILLICDLFGLTADEFLRQELTIQEGHRGKNTEHNAFIQRMKRYQRELLIAFAFILTVSFILNVEGRSTIREYQRQTEWVRDQLYVSYFEELDQYHDHLVRGNEQEIMTASTELLASSRRMREMGNHHLMLDIEGEGKAISSIVYGTAVSIEWIGQTLENSERITPNKIKRIEEIPDLLGKILRLEKDLQQEIDSHGYDIEDTETYEKMHSLMIELAMLTFAHGFEADQILL</sequence>
<dbReference type="SUPFAM" id="SSF47413">
    <property type="entry name" value="lambda repressor-like DNA-binding domains"/>
    <property type="match status" value="1"/>
</dbReference>
<keyword evidence="5" id="KW-1185">Reference proteome</keyword>
<dbReference type="PANTHER" id="PTHR46558:SF4">
    <property type="entry name" value="DNA-BIDING PHAGE PROTEIN"/>
    <property type="match status" value="1"/>
</dbReference>
<dbReference type="PROSITE" id="PS50943">
    <property type="entry name" value="HTH_CROC1"/>
    <property type="match status" value="1"/>
</dbReference>
<gene>
    <name evidence="4" type="ORF">ISALK_14110</name>
</gene>
<protein>
    <submittedName>
        <fullName evidence="4">Helix-turn-helix domain-containing protein</fullName>
    </submittedName>
</protein>
<feature type="transmembrane region" description="Helical" evidence="2">
    <location>
        <begin position="93"/>
        <end position="109"/>
    </location>
</feature>
<dbReference type="SMART" id="SM00530">
    <property type="entry name" value="HTH_XRE"/>
    <property type="match status" value="1"/>
</dbReference>
<reference evidence="4 5" key="1">
    <citation type="submission" date="2019-04" db="EMBL/GenBank/DDBJ databases">
        <title>Isachenkonia alkalipeptolytica gen. nov. sp. nov. a new anaerobic, alkiliphilic organothrophic bacterium capable to reduce synthesized ferrihydrite isolated from a soda lake.</title>
        <authorList>
            <person name="Toshchakov S.V."/>
            <person name="Zavarzina D.G."/>
            <person name="Zhilina T.N."/>
            <person name="Kostrikina N.A."/>
            <person name="Kublanov I.V."/>
        </authorList>
    </citation>
    <scope>NUCLEOTIDE SEQUENCE [LARGE SCALE GENOMIC DNA]</scope>
    <source>
        <strain evidence="4 5">Z-1701</strain>
    </source>
</reference>
<dbReference type="EMBL" id="SUMG01000035">
    <property type="protein sequence ID" value="NBG89615.1"/>
    <property type="molecule type" value="Genomic_DNA"/>
</dbReference>
<dbReference type="CDD" id="cd00093">
    <property type="entry name" value="HTH_XRE"/>
    <property type="match status" value="1"/>
</dbReference>
<name>A0AA43XQ24_9CLOT</name>
<evidence type="ECO:0000313" key="4">
    <source>
        <dbReference type="EMBL" id="NBG89615.1"/>
    </source>
</evidence>
<dbReference type="InterPro" id="IPR001387">
    <property type="entry name" value="Cro/C1-type_HTH"/>
</dbReference>
<evidence type="ECO:0000259" key="3">
    <source>
        <dbReference type="PROSITE" id="PS50943"/>
    </source>
</evidence>
<keyword evidence="2" id="KW-0472">Membrane</keyword>
<evidence type="ECO:0000313" key="5">
    <source>
        <dbReference type="Proteomes" id="UP000449710"/>
    </source>
</evidence>
<accession>A0AA43XQ24</accession>
<dbReference type="PANTHER" id="PTHR46558">
    <property type="entry name" value="TRACRIPTIONAL REGULATORY PROTEIN-RELATED-RELATED"/>
    <property type="match status" value="1"/>
</dbReference>
<dbReference type="AlphaFoldDB" id="A0AA43XQ24"/>
<dbReference type="Gene3D" id="1.10.260.40">
    <property type="entry name" value="lambda repressor-like DNA-binding domains"/>
    <property type="match status" value="1"/>
</dbReference>
<dbReference type="Pfam" id="PF01381">
    <property type="entry name" value="HTH_3"/>
    <property type="match status" value="1"/>
</dbReference>
<evidence type="ECO:0000256" key="2">
    <source>
        <dbReference type="SAM" id="Phobius"/>
    </source>
</evidence>
<comment type="caution">
    <text evidence="4">The sequence shown here is derived from an EMBL/GenBank/DDBJ whole genome shotgun (WGS) entry which is preliminary data.</text>
</comment>
<evidence type="ECO:0000256" key="1">
    <source>
        <dbReference type="ARBA" id="ARBA00023125"/>
    </source>
</evidence>
<keyword evidence="2" id="KW-0812">Transmembrane</keyword>
<proteinExistence type="predicted"/>
<keyword evidence="2" id="KW-1133">Transmembrane helix</keyword>